<gene>
    <name evidence="1" type="ORF">I4F81_005908</name>
</gene>
<sequence>MAAPLEMPLRTGGHASLQPPSPPPPPPPWQAARGTAPQRKHPPVSPQPPTGRRGRRGRKGRRQRRPYRPALGRRRAAVAAVPQAMAEGHPQRLGGFELPQLPPRGQGAPPPQRRHLCMRRGNGGDDGGKAVAVGGGGPRGHDRRVRRVAGGVYGRLPAGAVGQGAQRGAVSRLGGLPFLPGRRLAARRPRLGRPRHRRPCGRRCCLDHSPRRRRRLCRRSSGGNRRSRRCCRRRHRRRRRGPALRGGPRRGRWGHPRGSCKRARPGGGRCNGGRVGTHAGCPDGGGPATLCRLGQHRSPRMAVLWPLEGYTAAGCCRRCCGGGGDGGCGGGGGGSGCGGCRCHRGGCRCRRCASCRKTDVHRRGGRATTGRSGWATAAAARCAYMCACCAWKHSKGGGRRGGRGLHTGVLEHAVALDGGGHRRRLFRIP</sequence>
<organism evidence="1 2">
    <name type="scientific">Pyropia yezoensis</name>
    <name type="common">Susabi-nori</name>
    <name type="synonym">Porphyra yezoensis</name>
    <dbReference type="NCBI Taxonomy" id="2788"/>
    <lineage>
        <taxon>Eukaryota</taxon>
        <taxon>Rhodophyta</taxon>
        <taxon>Bangiophyceae</taxon>
        <taxon>Bangiales</taxon>
        <taxon>Bangiaceae</taxon>
        <taxon>Pyropia</taxon>
    </lineage>
</organism>
<comment type="caution">
    <text evidence="1">The sequence shown here is derived from an EMBL/GenBank/DDBJ whole genome shotgun (WGS) entry which is preliminary data.</text>
</comment>
<dbReference type="Proteomes" id="UP000798662">
    <property type="component" value="Chromosome 2"/>
</dbReference>
<name>A0ACC3BZS9_PYRYE</name>
<proteinExistence type="predicted"/>
<dbReference type="EMBL" id="CM020619">
    <property type="protein sequence ID" value="KAK1863350.1"/>
    <property type="molecule type" value="Genomic_DNA"/>
</dbReference>
<evidence type="ECO:0000313" key="2">
    <source>
        <dbReference type="Proteomes" id="UP000798662"/>
    </source>
</evidence>
<reference evidence="1" key="1">
    <citation type="submission" date="2019-11" db="EMBL/GenBank/DDBJ databases">
        <title>Nori genome reveals adaptations in red seaweeds to the harsh intertidal environment.</title>
        <authorList>
            <person name="Wang D."/>
            <person name="Mao Y."/>
        </authorList>
    </citation>
    <scope>NUCLEOTIDE SEQUENCE</scope>
    <source>
        <tissue evidence="1">Gametophyte</tissue>
    </source>
</reference>
<accession>A0ACC3BZS9</accession>
<evidence type="ECO:0000313" key="1">
    <source>
        <dbReference type="EMBL" id="KAK1863350.1"/>
    </source>
</evidence>
<protein>
    <submittedName>
        <fullName evidence="1">Uncharacterized protein</fullName>
    </submittedName>
</protein>
<keyword evidence="2" id="KW-1185">Reference proteome</keyword>